<evidence type="ECO:0000313" key="1">
    <source>
        <dbReference type="EMBL" id="CAG8897053.1"/>
    </source>
</evidence>
<proteinExistence type="predicted"/>
<dbReference type="InterPro" id="IPR027417">
    <property type="entry name" value="P-loop_NTPase"/>
</dbReference>
<sequence>MTAGACYWSGNGSYCCPCRGQGQPDVAESSSTSCLECGHPLRNHFRIGPHPGDPSASQVLLPRHQTVRKLANRIHEQRVVLARGTPSSGKTFLARSLHTYLRGQGVKSIYIRSFPPSLEGGPTALDYLAEACHIQGFAAFAHSILRDRFVFLIDDAHTTYNNSELWLILNSVNQDRLANIPGVSFCMFSAFGTPDRGVMPHNMGSDLLIFNKSQRLSLSDQFPAEITLFYTEEEFDLYVEMHLQGRGSDYEICDILKHRILGLSGGQPELVDAFMHLCDMWYEAWYKDEDLDLMSYDDYEISRFLQVRGILEGTIAAIVNFAGLPLSPETFFPPEQEFEVLRQAQRSRHDGLLFDPQSEAMLSCLTKGWLHMEEAREGGFKCYFPTMFHNRLVEYLMGVQELRYPTPPTLNRAELELMLSMRNMTIS</sequence>
<keyword evidence="2" id="KW-1185">Reference proteome</keyword>
<name>A0A9W4KFJ5_9EURO</name>
<dbReference type="EMBL" id="CAJVRC010000859">
    <property type="protein sequence ID" value="CAG8897053.1"/>
    <property type="molecule type" value="Genomic_DNA"/>
</dbReference>
<organism evidence="1 2">
    <name type="scientific">Penicillium egyptiacum</name>
    <dbReference type="NCBI Taxonomy" id="1303716"/>
    <lineage>
        <taxon>Eukaryota</taxon>
        <taxon>Fungi</taxon>
        <taxon>Dikarya</taxon>
        <taxon>Ascomycota</taxon>
        <taxon>Pezizomycotina</taxon>
        <taxon>Eurotiomycetes</taxon>
        <taxon>Eurotiomycetidae</taxon>
        <taxon>Eurotiales</taxon>
        <taxon>Aspergillaceae</taxon>
        <taxon>Penicillium</taxon>
    </lineage>
</organism>
<reference evidence="1" key="1">
    <citation type="submission" date="2021-07" db="EMBL/GenBank/DDBJ databases">
        <authorList>
            <person name="Branca A.L. A."/>
        </authorList>
    </citation>
    <scope>NUCLEOTIDE SEQUENCE</scope>
</reference>
<comment type="caution">
    <text evidence="1">The sequence shown here is derived from an EMBL/GenBank/DDBJ whole genome shotgun (WGS) entry which is preliminary data.</text>
</comment>
<gene>
    <name evidence="1" type="ORF">PEGY_LOCUS4632</name>
</gene>
<dbReference type="AlphaFoldDB" id="A0A9W4KFJ5"/>
<protein>
    <submittedName>
        <fullName evidence="1">Uncharacterized protein</fullName>
    </submittedName>
</protein>
<accession>A0A9W4KFJ5</accession>
<dbReference type="Proteomes" id="UP001154252">
    <property type="component" value="Unassembled WGS sequence"/>
</dbReference>
<dbReference type="OrthoDB" id="2364732at2759"/>
<dbReference type="SUPFAM" id="SSF52540">
    <property type="entry name" value="P-loop containing nucleoside triphosphate hydrolases"/>
    <property type="match status" value="1"/>
</dbReference>
<evidence type="ECO:0000313" key="2">
    <source>
        <dbReference type="Proteomes" id="UP001154252"/>
    </source>
</evidence>